<organism evidence="1 2">
    <name type="scientific">Dactylosporangium matsuzakiense</name>
    <dbReference type="NCBI Taxonomy" id="53360"/>
    <lineage>
        <taxon>Bacteria</taxon>
        <taxon>Bacillati</taxon>
        <taxon>Actinomycetota</taxon>
        <taxon>Actinomycetes</taxon>
        <taxon>Micromonosporales</taxon>
        <taxon>Micromonosporaceae</taxon>
        <taxon>Dactylosporangium</taxon>
    </lineage>
</organism>
<dbReference type="EMBL" id="BSFP01000193">
    <property type="protein sequence ID" value="GLL08765.1"/>
    <property type="molecule type" value="Genomic_DNA"/>
</dbReference>
<dbReference type="Proteomes" id="UP001143480">
    <property type="component" value="Unassembled WGS sequence"/>
</dbReference>
<reference evidence="1" key="2">
    <citation type="submission" date="2023-01" db="EMBL/GenBank/DDBJ databases">
        <authorList>
            <person name="Sun Q."/>
            <person name="Evtushenko L."/>
        </authorList>
    </citation>
    <scope>NUCLEOTIDE SEQUENCE</scope>
    <source>
        <strain evidence="1">VKM Ac-1321</strain>
    </source>
</reference>
<protein>
    <submittedName>
        <fullName evidence="1">Uncharacterized protein</fullName>
    </submittedName>
</protein>
<reference evidence="1" key="1">
    <citation type="journal article" date="2014" name="Int. J. Syst. Evol. Microbiol.">
        <title>Complete genome sequence of Corynebacterium casei LMG S-19264T (=DSM 44701T), isolated from a smear-ripened cheese.</title>
        <authorList>
            <consortium name="US DOE Joint Genome Institute (JGI-PGF)"/>
            <person name="Walter F."/>
            <person name="Albersmeier A."/>
            <person name="Kalinowski J."/>
            <person name="Ruckert C."/>
        </authorList>
    </citation>
    <scope>NUCLEOTIDE SEQUENCE</scope>
    <source>
        <strain evidence="1">VKM Ac-1321</strain>
    </source>
</reference>
<dbReference type="AlphaFoldDB" id="A0A9W6KYI0"/>
<name>A0A9W6KYI0_9ACTN</name>
<comment type="caution">
    <text evidence="1">The sequence shown here is derived from an EMBL/GenBank/DDBJ whole genome shotgun (WGS) entry which is preliminary data.</text>
</comment>
<sequence length="57" mass="6205">MRVCHEAIVRAGSFDGVRETSALCQYRHCDPTADVTALRRPVNVYLGGEAITIAARS</sequence>
<evidence type="ECO:0000313" key="1">
    <source>
        <dbReference type="EMBL" id="GLL08765.1"/>
    </source>
</evidence>
<gene>
    <name evidence="1" type="ORF">GCM10017581_105370</name>
</gene>
<keyword evidence="2" id="KW-1185">Reference proteome</keyword>
<accession>A0A9W6KYI0</accession>
<proteinExistence type="predicted"/>
<evidence type="ECO:0000313" key="2">
    <source>
        <dbReference type="Proteomes" id="UP001143480"/>
    </source>
</evidence>